<organism evidence="6 7">
    <name type="scientific">Aquisalinus flavus</name>
    <dbReference type="NCBI Taxonomy" id="1526572"/>
    <lineage>
        <taxon>Bacteria</taxon>
        <taxon>Pseudomonadati</taxon>
        <taxon>Pseudomonadota</taxon>
        <taxon>Alphaproteobacteria</taxon>
        <taxon>Parvularculales</taxon>
        <taxon>Parvularculaceae</taxon>
        <taxon>Aquisalinus</taxon>
    </lineage>
</organism>
<dbReference type="InterPro" id="IPR013766">
    <property type="entry name" value="Thioredoxin_domain"/>
</dbReference>
<keyword evidence="2" id="KW-0201">Cytochrome c-type biogenesis</keyword>
<sequence>MGQEMLDSENKQPSGFSKYLQPRFLLLVWMGLGAIFLAFISISAMIPSDAPRPGTVPVGSHRVGGEMADFTPAFPPRRAPQVAFTGPGGQVSLADFRGQVVLVNLWATWCAPCLEEMPSLNALQKKMGGDDFQVVAIAAEPRAEEKALRFFDEHGIDTLDLYSDPLLSFATTMGGSTALPVSVLYDAKGNEIGRLVGGADWASDDAVNLINAAIAGREIKG</sequence>
<comment type="subcellular location">
    <subcellularLocation>
        <location evidence="1">Cell envelope</location>
    </subcellularLocation>
</comment>
<evidence type="ECO:0000256" key="4">
    <source>
        <dbReference type="SAM" id="Phobius"/>
    </source>
</evidence>
<reference evidence="6" key="2">
    <citation type="submission" date="2020-09" db="EMBL/GenBank/DDBJ databases">
        <authorList>
            <person name="Sun Q."/>
            <person name="Zhou Y."/>
        </authorList>
    </citation>
    <scope>NUCLEOTIDE SEQUENCE</scope>
    <source>
        <strain evidence="6">CGMCC 1.12921</strain>
    </source>
</reference>
<evidence type="ECO:0000259" key="5">
    <source>
        <dbReference type="PROSITE" id="PS51352"/>
    </source>
</evidence>
<feature type="transmembrane region" description="Helical" evidence="4">
    <location>
        <begin position="24"/>
        <end position="46"/>
    </location>
</feature>
<dbReference type="PROSITE" id="PS00194">
    <property type="entry name" value="THIOREDOXIN_1"/>
    <property type="match status" value="1"/>
</dbReference>
<dbReference type="Gene3D" id="3.40.30.10">
    <property type="entry name" value="Glutaredoxin"/>
    <property type="match status" value="1"/>
</dbReference>
<dbReference type="EMBL" id="BMGH01000001">
    <property type="protein sequence ID" value="GGC97663.1"/>
    <property type="molecule type" value="Genomic_DNA"/>
</dbReference>
<dbReference type="Pfam" id="PF08534">
    <property type="entry name" value="Redoxin"/>
    <property type="match status" value="1"/>
</dbReference>
<keyword evidence="4" id="KW-1133">Transmembrane helix</keyword>
<keyword evidence="3" id="KW-0676">Redox-active center</keyword>
<dbReference type="GO" id="GO:0030313">
    <property type="term" value="C:cell envelope"/>
    <property type="evidence" value="ECO:0007669"/>
    <property type="project" value="UniProtKB-SubCell"/>
</dbReference>
<protein>
    <recommendedName>
        <fullName evidence="5">Thioredoxin domain-containing protein</fullName>
    </recommendedName>
</protein>
<dbReference type="InterPro" id="IPR017937">
    <property type="entry name" value="Thioredoxin_CS"/>
</dbReference>
<keyword evidence="4" id="KW-0472">Membrane</keyword>
<keyword evidence="7" id="KW-1185">Reference proteome</keyword>
<dbReference type="CDD" id="cd02966">
    <property type="entry name" value="TlpA_like_family"/>
    <property type="match status" value="1"/>
</dbReference>
<evidence type="ECO:0000313" key="6">
    <source>
        <dbReference type="EMBL" id="GGC97663.1"/>
    </source>
</evidence>
<dbReference type="Proteomes" id="UP000613582">
    <property type="component" value="Unassembled WGS sequence"/>
</dbReference>
<keyword evidence="4" id="KW-0812">Transmembrane</keyword>
<comment type="caution">
    <text evidence="6">The sequence shown here is derived from an EMBL/GenBank/DDBJ whole genome shotgun (WGS) entry which is preliminary data.</text>
</comment>
<feature type="domain" description="Thioredoxin" evidence="5">
    <location>
        <begin position="73"/>
        <end position="215"/>
    </location>
</feature>
<dbReference type="PANTHER" id="PTHR42852">
    <property type="entry name" value="THIOL:DISULFIDE INTERCHANGE PROTEIN DSBE"/>
    <property type="match status" value="1"/>
</dbReference>
<dbReference type="InterPro" id="IPR050553">
    <property type="entry name" value="Thioredoxin_ResA/DsbE_sf"/>
</dbReference>
<name>A0A8J2V250_9PROT</name>
<dbReference type="InterPro" id="IPR036249">
    <property type="entry name" value="Thioredoxin-like_sf"/>
</dbReference>
<dbReference type="PANTHER" id="PTHR42852:SF17">
    <property type="entry name" value="THIOREDOXIN-LIKE PROTEIN HI_1115"/>
    <property type="match status" value="1"/>
</dbReference>
<accession>A0A8J2V250</accession>
<dbReference type="PROSITE" id="PS51352">
    <property type="entry name" value="THIOREDOXIN_2"/>
    <property type="match status" value="1"/>
</dbReference>
<gene>
    <name evidence="6" type="ORF">GCM10011342_03240</name>
</gene>
<proteinExistence type="predicted"/>
<dbReference type="AlphaFoldDB" id="A0A8J2V250"/>
<evidence type="ECO:0000256" key="1">
    <source>
        <dbReference type="ARBA" id="ARBA00004196"/>
    </source>
</evidence>
<dbReference type="GO" id="GO:0015036">
    <property type="term" value="F:disulfide oxidoreductase activity"/>
    <property type="evidence" value="ECO:0007669"/>
    <property type="project" value="UniProtKB-ARBA"/>
</dbReference>
<evidence type="ECO:0000313" key="7">
    <source>
        <dbReference type="Proteomes" id="UP000613582"/>
    </source>
</evidence>
<dbReference type="InterPro" id="IPR013740">
    <property type="entry name" value="Redoxin"/>
</dbReference>
<dbReference type="GO" id="GO:0017004">
    <property type="term" value="P:cytochrome complex assembly"/>
    <property type="evidence" value="ECO:0007669"/>
    <property type="project" value="UniProtKB-KW"/>
</dbReference>
<evidence type="ECO:0000256" key="3">
    <source>
        <dbReference type="ARBA" id="ARBA00023284"/>
    </source>
</evidence>
<dbReference type="SUPFAM" id="SSF52833">
    <property type="entry name" value="Thioredoxin-like"/>
    <property type="match status" value="1"/>
</dbReference>
<evidence type="ECO:0000256" key="2">
    <source>
        <dbReference type="ARBA" id="ARBA00022748"/>
    </source>
</evidence>
<reference evidence="6" key="1">
    <citation type="journal article" date="2014" name="Int. J. Syst. Evol. Microbiol.">
        <title>Complete genome sequence of Corynebacterium casei LMG S-19264T (=DSM 44701T), isolated from a smear-ripened cheese.</title>
        <authorList>
            <consortium name="US DOE Joint Genome Institute (JGI-PGF)"/>
            <person name="Walter F."/>
            <person name="Albersmeier A."/>
            <person name="Kalinowski J."/>
            <person name="Ruckert C."/>
        </authorList>
    </citation>
    <scope>NUCLEOTIDE SEQUENCE</scope>
    <source>
        <strain evidence="6">CGMCC 1.12921</strain>
    </source>
</reference>